<dbReference type="EC" id="3.5.2.5" evidence="7"/>
<dbReference type="SUPFAM" id="SSF51556">
    <property type="entry name" value="Metallo-dependent hydrolases"/>
    <property type="match status" value="1"/>
</dbReference>
<keyword evidence="10 13" id="KW-0378">Hydrolase</keyword>
<dbReference type="InterPro" id="IPR050138">
    <property type="entry name" value="DHOase/Allantoinase_Hydrolase"/>
</dbReference>
<dbReference type="NCBIfam" id="TIGR03178">
    <property type="entry name" value="allantoinase"/>
    <property type="match status" value="1"/>
</dbReference>
<keyword evidence="9" id="KW-0479">Metal-binding</keyword>
<dbReference type="InterPro" id="IPR006680">
    <property type="entry name" value="Amidohydro-rel"/>
</dbReference>
<dbReference type="InterPro" id="IPR002195">
    <property type="entry name" value="Dihydroorotase_CS"/>
</dbReference>
<proteinExistence type="inferred from homology"/>
<sequence>MTASPPPPVVVRARRVFDGAAFAPAAVVIEGGRIAAVLPEDADVDAAEVRIPDDAVLLPGLVDSHVHVNEPGRTEWEGFGSATRAAAAGGVTTIVDMPLNSLPPTTTAEALAVKRAAAEASAHVDVGFWGGAVPENLGALAPLHEAGVYGFKCFLAPSGVDEFGHLDRAQLRRAMREITDLGSRLIVHAEDPELLGAGGALGRGYDAFLASRPAASEASAIEAVIAAAREFGGRAHILHLSDARSLPAIRAARSGGVDLTVETCPHYLTIVAEDIPDGASEFKCCPPIREASNRDLLWEGIVDGTIDAIVSDHSPSTVDLKRAGDGDFGLAWGGISGLQVGLSAVWTEARDRGIPLETILPLFTTGPAAVAGLDAVGRIAVGAPAHLAVFAPDDVVRVDARELRHRNPISAYDGRVLTGRVRRTWLRGRVVFEIGADAGAAEAVGVPGGRLLARSGTLVAVGEDAS</sequence>
<evidence type="ECO:0000256" key="5">
    <source>
        <dbReference type="ARBA" id="ARBA00010368"/>
    </source>
</evidence>
<dbReference type="PANTHER" id="PTHR43668:SF2">
    <property type="entry name" value="ALLANTOINASE"/>
    <property type="match status" value="1"/>
</dbReference>
<evidence type="ECO:0000256" key="4">
    <source>
        <dbReference type="ARBA" id="ARBA00010286"/>
    </source>
</evidence>
<dbReference type="GO" id="GO:0000256">
    <property type="term" value="P:allantoin catabolic process"/>
    <property type="evidence" value="ECO:0007669"/>
    <property type="project" value="InterPro"/>
</dbReference>
<keyword evidence="8" id="KW-0659">Purine metabolism</keyword>
<evidence type="ECO:0000256" key="8">
    <source>
        <dbReference type="ARBA" id="ARBA00022631"/>
    </source>
</evidence>
<protein>
    <recommendedName>
        <fullName evidence="7">allantoinase</fullName>
        <ecNumber evidence="7">3.5.2.5</ecNumber>
    </recommendedName>
</protein>
<evidence type="ECO:0000256" key="6">
    <source>
        <dbReference type="ARBA" id="ARBA00011881"/>
    </source>
</evidence>
<evidence type="ECO:0000256" key="11">
    <source>
        <dbReference type="ARBA" id="ARBA00022833"/>
    </source>
</evidence>
<dbReference type="GO" id="GO:0006145">
    <property type="term" value="P:purine nucleobase catabolic process"/>
    <property type="evidence" value="ECO:0007669"/>
    <property type="project" value="TreeGrafter"/>
</dbReference>
<comment type="similarity">
    <text evidence="5">Belongs to the metallo-dependent hydrolases superfamily. Allantoinase family.</text>
</comment>
<dbReference type="Proteomes" id="UP000509638">
    <property type="component" value="Chromosome"/>
</dbReference>
<dbReference type="PANTHER" id="PTHR43668">
    <property type="entry name" value="ALLANTOINASE"/>
    <property type="match status" value="1"/>
</dbReference>
<dbReference type="GO" id="GO:0050897">
    <property type="term" value="F:cobalt ion binding"/>
    <property type="evidence" value="ECO:0007669"/>
    <property type="project" value="InterPro"/>
</dbReference>
<dbReference type="FunFam" id="3.20.20.140:FF:000032">
    <property type="entry name" value="Allantoinase Dal1"/>
    <property type="match status" value="1"/>
</dbReference>
<dbReference type="AlphaFoldDB" id="A0A7D5F979"/>
<dbReference type="SUPFAM" id="SSF51338">
    <property type="entry name" value="Composite domain of metallo-dependent hydrolases"/>
    <property type="match status" value="1"/>
</dbReference>
<evidence type="ECO:0000256" key="7">
    <source>
        <dbReference type="ARBA" id="ARBA00012863"/>
    </source>
</evidence>
<evidence type="ECO:0000256" key="9">
    <source>
        <dbReference type="ARBA" id="ARBA00022723"/>
    </source>
</evidence>
<name>A0A7D5F979_9MICO</name>
<evidence type="ECO:0000256" key="3">
    <source>
        <dbReference type="ARBA" id="ARBA00004968"/>
    </source>
</evidence>
<evidence type="ECO:0000256" key="10">
    <source>
        <dbReference type="ARBA" id="ARBA00022801"/>
    </source>
</evidence>
<dbReference type="GO" id="GO:0008270">
    <property type="term" value="F:zinc ion binding"/>
    <property type="evidence" value="ECO:0007669"/>
    <property type="project" value="InterPro"/>
</dbReference>
<gene>
    <name evidence="13" type="primary">allB</name>
    <name evidence="13" type="ORF">HW566_08295</name>
</gene>
<comment type="function">
    <text evidence="2">Catalyzes the reversible cyclization of carbamoyl aspartate to dihydroorotate.</text>
</comment>
<dbReference type="GO" id="GO:0005737">
    <property type="term" value="C:cytoplasm"/>
    <property type="evidence" value="ECO:0007669"/>
    <property type="project" value="TreeGrafter"/>
</dbReference>
<dbReference type="InterPro" id="IPR011059">
    <property type="entry name" value="Metal-dep_hydrolase_composite"/>
</dbReference>
<comment type="similarity">
    <text evidence="4">Belongs to the metallo-dependent hydrolases superfamily. DHOase family. Class I DHOase subfamily.</text>
</comment>
<comment type="cofactor">
    <cofactor evidence="1">
        <name>Zn(2+)</name>
        <dbReference type="ChEBI" id="CHEBI:29105"/>
    </cofactor>
</comment>
<evidence type="ECO:0000259" key="12">
    <source>
        <dbReference type="Pfam" id="PF01979"/>
    </source>
</evidence>
<dbReference type="RefSeq" id="WP_178011984.1">
    <property type="nucleotide sequence ID" value="NZ_CP058316.1"/>
</dbReference>
<evidence type="ECO:0000313" key="14">
    <source>
        <dbReference type="Proteomes" id="UP000509638"/>
    </source>
</evidence>
<accession>A0A7D5F979</accession>
<dbReference type="EMBL" id="CP058316">
    <property type="protein sequence ID" value="QLD11769.1"/>
    <property type="molecule type" value="Genomic_DNA"/>
</dbReference>
<dbReference type="InterPro" id="IPR032466">
    <property type="entry name" value="Metal_Hydrolase"/>
</dbReference>
<dbReference type="GO" id="GO:0004038">
    <property type="term" value="F:allantoinase activity"/>
    <property type="evidence" value="ECO:0007669"/>
    <property type="project" value="UniProtKB-EC"/>
</dbReference>
<dbReference type="Pfam" id="PF01979">
    <property type="entry name" value="Amidohydro_1"/>
    <property type="match status" value="1"/>
</dbReference>
<organism evidence="13 14">
    <name type="scientific">Microbacterium oleivorans</name>
    <dbReference type="NCBI Taxonomy" id="273677"/>
    <lineage>
        <taxon>Bacteria</taxon>
        <taxon>Bacillati</taxon>
        <taxon>Actinomycetota</taxon>
        <taxon>Actinomycetes</taxon>
        <taxon>Micrococcales</taxon>
        <taxon>Microbacteriaceae</taxon>
        <taxon>Microbacterium</taxon>
    </lineage>
</organism>
<evidence type="ECO:0000256" key="1">
    <source>
        <dbReference type="ARBA" id="ARBA00001947"/>
    </source>
</evidence>
<comment type="pathway">
    <text evidence="3">Nitrogen metabolism; (S)-allantoin degradation; allantoate from (S)-allantoin: step 1/1.</text>
</comment>
<dbReference type="InterPro" id="IPR017593">
    <property type="entry name" value="Allantoinase"/>
</dbReference>
<keyword evidence="11" id="KW-0862">Zinc</keyword>
<feature type="domain" description="Amidohydrolase-related" evidence="12">
    <location>
        <begin position="56"/>
        <end position="431"/>
    </location>
</feature>
<dbReference type="PROSITE" id="PS00482">
    <property type="entry name" value="DIHYDROOROTASE_1"/>
    <property type="match status" value="1"/>
</dbReference>
<comment type="subunit">
    <text evidence="6">Homotetramer.</text>
</comment>
<dbReference type="Gene3D" id="3.20.20.140">
    <property type="entry name" value="Metal-dependent hydrolases"/>
    <property type="match status" value="1"/>
</dbReference>
<evidence type="ECO:0000256" key="2">
    <source>
        <dbReference type="ARBA" id="ARBA00002368"/>
    </source>
</evidence>
<reference evidence="13 14" key="1">
    <citation type="submission" date="2020-06" db="EMBL/GenBank/DDBJ databases">
        <authorList>
            <person name="Jo H."/>
        </authorList>
    </citation>
    <scope>NUCLEOTIDE SEQUENCE [LARGE SCALE GENOMIC DNA]</scope>
    <source>
        <strain evidence="13 14">I46</strain>
    </source>
</reference>
<evidence type="ECO:0000313" key="13">
    <source>
        <dbReference type="EMBL" id="QLD11769.1"/>
    </source>
</evidence>